<dbReference type="Gene3D" id="1.10.10.10">
    <property type="entry name" value="Winged helix-like DNA-binding domain superfamily/Winged helix DNA-binding domain"/>
    <property type="match status" value="1"/>
</dbReference>
<sequence length="231" mass="26412">MAIKLTKRRLEFLEHLVRLFQEAQEPVHYAAVAESVGVSKWTAYDVLKELEKVGFLARSYSVNENETGRSVVLYSPTQAAFELFRPVRRSLTALADWNAVREQVSHIAEALQKRSVREAQNRILQASPKVEQKLEFCAWMLGGLIHYMSRMDDRLKRVVIEITSGIKQSEVLLAMFVGTVSGVVIRSVGKELDPKMTGLVQQFHQCLPDLSQEEVQVMAEFLRQKMDDKFQ</sequence>
<dbReference type="EMBL" id="CP021434">
    <property type="protein sequence ID" value="ARU62838.1"/>
    <property type="molecule type" value="Genomic_DNA"/>
</dbReference>
<name>A0A1Y0IQI5_9BACL</name>
<dbReference type="RefSeq" id="WP_087458188.1">
    <property type="nucleotide sequence ID" value="NZ_CP021434.1"/>
</dbReference>
<evidence type="ECO:0008006" key="3">
    <source>
        <dbReference type="Google" id="ProtNLM"/>
    </source>
</evidence>
<dbReference type="InterPro" id="IPR036390">
    <property type="entry name" value="WH_DNA-bd_sf"/>
</dbReference>
<evidence type="ECO:0000313" key="1">
    <source>
        <dbReference type="EMBL" id="ARU62838.1"/>
    </source>
</evidence>
<dbReference type="KEGG" id="tum:CBW65_19055"/>
<dbReference type="AlphaFoldDB" id="A0A1Y0IQI5"/>
<proteinExistence type="predicted"/>
<accession>A0A1Y0IQI5</accession>
<dbReference type="OrthoDB" id="2381125at2"/>
<keyword evidence="2" id="KW-1185">Reference proteome</keyword>
<evidence type="ECO:0000313" key="2">
    <source>
        <dbReference type="Proteomes" id="UP000195437"/>
    </source>
</evidence>
<dbReference type="Proteomes" id="UP000195437">
    <property type="component" value="Chromosome"/>
</dbReference>
<dbReference type="InterPro" id="IPR036388">
    <property type="entry name" value="WH-like_DNA-bd_sf"/>
</dbReference>
<protein>
    <recommendedName>
        <fullName evidence="3">HTH dtxR-type domain-containing protein</fullName>
    </recommendedName>
</protein>
<reference evidence="2" key="1">
    <citation type="submission" date="2017-05" db="EMBL/GenBank/DDBJ databases">
        <authorList>
            <person name="Sung H."/>
        </authorList>
    </citation>
    <scope>NUCLEOTIDE SEQUENCE [LARGE SCALE GENOMIC DNA]</scope>
    <source>
        <strain evidence="2">AR23208</strain>
    </source>
</reference>
<organism evidence="1 2">
    <name type="scientific">Tumebacillus avium</name>
    <dbReference type="NCBI Taxonomy" id="1903704"/>
    <lineage>
        <taxon>Bacteria</taxon>
        <taxon>Bacillati</taxon>
        <taxon>Bacillota</taxon>
        <taxon>Bacilli</taxon>
        <taxon>Bacillales</taxon>
        <taxon>Alicyclobacillaceae</taxon>
        <taxon>Tumebacillus</taxon>
    </lineage>
</organism>
<gene>
    <name evidence="1" type="ORF">CBW65_19055</name>
</gene>
<dbReference type="SUPFAM" id="SSF46785">
    <property type="entry name" value="Winged helix' DNA-binding domain"/>
    <property type="match status" value="2"/>
</dbReference>